<protein>
    <submittedName>
        <fullName evidence="1">Uncharacterized protein</fullName>
    </submittedName>
</protein>
<dbReference type="Proteomes" id="UP001437256">
    <property type="component" value="Unassembled WGS sequence"/>
</dbReference>
<dbReference type="EMBL" id="JBBXMP010000023">
    <property type="protein sequence ID" value="KAL0067794.1"/>
    <property type="molecule type" value="Genomic_DNA"/>
</dbReference>
<organism evidence="1 2">
    <name type="scientific">Marasmius tenuissimus</name>
    <dbReference type="NCBI Taxonomy" id="585030"/>
    <lineage>
        <taxon>Eukaryota</taxon>
        <taxon>Fungi</taxon>
        <taxon>Dikarya</taxon>
        <taxon>Basidiomycota</taxon>
        <taxon>Agaricomycotina</taxon>
        <taxon>Agaricomycetes</taxon>
        <taxon>Agaricomycetidae</taxon>
        <taxon>Agaricales</taxon>
        <taxon>Marasmiineae</taxon>
        <taxon>Marasmiaceae</taxon>
        <taxon>Marasmius</taxon>
    </lineage>
</organism>
<sequence length="104" mass="10377">MTRGQLMATSLASTPITEANIGGSLQAGGASGIEAFGVTVVRGAVATTYVVGSSVAIDDHGVQRGPFGEINGIPDESDVGVGSLDPVVDLVVGRLRGGIRGECH</sequence>
<evidence type="ECO:0000313" key="1">
    <source>
        <dbReference type="EMBL" id="KAL0067794.1"/>
    </source>
</evidence>
<gene>
    <name evidence="1" type="ORF">AAF712_005234</name>
</gene>
<reference evidence="1 2" key="1">
    <citation type="submission" date="2024-05" db="EMBL/GenBank/DDBJ databases">
        <title>A draft genome resource for the thread blight pathogen Marasmius tenuissimus strain MS-2.</title>
        <authorList>
            <person name="Yulfo-Soto G.E."/>
            <person name="Baruah I.K."/>
            <person name="Amoako-Attah I."/>
            <person name="Bukari Y."/>
            <person name="Meinhardt L.W."/>
            <person name="Bailey B.A."/>
            <person name="Cohen S.P."/>
        </authorList>
    </citation>
    <scope>NUCLEOTIDE SEQUENCE [LARGE SCALE GENOMIC DNA]</scope>
    <source>
        <strain evidence="1 2">MS-2</strain>
    </source>
</reference>
<accession>A0ABR3A476</accession>
<evidence type="ECO:0000313" key="2">
    <source>
        <dbReference type="Proteomes" id="UP001437256"/>
    </source>
</evidence>
<keyword evidence="2" id="KW-1185">Reference proteome</keyword>
<proteinExistence type="predicted"/>
<comment type="caution">
    <text evidence="1">The sequence shown here is derived from an EMBL/GenBank/DDBJ whole genome shotgun (WGS) entry which is preliminary data.</text>
</comment>
<name>A0ABR3A476_9AGAR</name>